<keyword evidence="3" id="KW-1185">Reference proteome</keyword>
<reference evidence="2" key="1">
    <citation type="submission" date="2020-03" db="EMBL/GenBank/DDBJ databases">
        <authorList>
            <person name="Weist P."/>
        </authorList>
    </citation>
    <scope>NUCLEOTIDE SEQUENCE</scope>
</reference>
<name>A0A9N7TPM4_PLEPL</name>
<dbReference type="Proteomes" id="UP001153269">
    <property type="component" value="Unassembled WGS sequence"/>
</dbReference>
<dbReference type="EMBL" id="CADEAL010000191">
    <property type="protein sequence ID" value="CAB1416139.1"/>
    <property type="molecule type" value="Genomic_DNA"/>
</dbReference>
<sequence length="112" mass="11628">MLSSSRRLRRETLPNPPVPDLITDGGPSSPFFICITICLYLTPASLSSPLHSESSPSTLFSSPLILSQAAVASNLSHAGRGVRQGSRGGNIAMSPLLNGPFPCSLPLLGVDG</sequence>
<organism evidence="2 3">
    <name type="scientific">Pleuronectes platessa</name>
    <name type="common">European plaice</name>
    <dbReference type="NCBI Taxonomy" id="8262"/>
    <lineage>
        <taxon>Eukaryota</taxon>
        <taxon>Metazoa</taxon>
        <taxon>Chordata</taxon>
        <taxon>Craniata</taxon>
        <taxon>Vertebrata</taxon>
        <taxon>Euteleostomi</taxon>
        <taxon>Actinopterygii</taxon>
        <taxon>Neopterygii</taxon>
        <taxon>Teleostei</taxon>
        <taxon>Neoteleostei</taxon>
        <taxon>Acanthomorphata</taxon>
        <taxon>Carangaria</taxon>
        <taxon>Pleuronectiformes</taxon>
        <taxon>Pleuronectoidei</taxon>
        <taxon>Pleuronectidae</taxon>
        <taxon>Pleuronectes</taxon>
    </lineage>
</organism>
<evidence type="ECO:0000256" key="1">
    <source>
        <dbReference type="SAM" id="MobiDB-lite"/>
    </source>
</evidence>
<dbReference type="AlphaFoldDB" id="A0A9N7TPM4"/>
<accession>A0A9N7TPM4</accession>
<comment type="caution">
    <text evidence="2">The sequence shown here is derived from an EMBL/GenBank/DDBJ whole genome shotgun (WGS) entry which is preliminary data.</text>
</comment>
<evidence type="ECO:0000313" key="3">
    <source>
        <dbReference type="Proteomes" id="UP001153269"/>
    </source>
</evidence>
<gene>
    <name evidence="2" type="ORF">PLEPLA_LOCUS3895</name>
</gene>
<evidence type="ECO:0000313" key="2">
    <source>
        <dbReference type="EMBL" id="CAB1416139.1"/>
    </source>
</evidence>
<proteinExistence type="predicted"/>
<protein>
    <submittedName>
        <fullName evidence="2">Uncharacterized protein</fullName>
    </submittedName>
</protein>
<feature type="region of interest" description="Disordered" evidence="1">
    <location>
        <begin position="1"/>
        <end position="26"/>
    </location>
</feature>